<dbReference type="WBParaSite" id="ACRNAN_scaffold388.g27821.t1">
    <property type="protein sequence ID" value="ACRNAN_scaffold388.g27821.t1"/>
    <property type="gene ID" value="ACRNAN_scaffold388.g27821"/>
</dbReference>
<keyword evidence="1" id="KW-1185">Reference proteome</keyword>
<protein>
    <submittedName>
        <fullName evidence="2">DUF38 domain-containing protein</fullName>
    </submittedName>
</protein>
<reference evidence="2" key="1">
    <citation type="submission" date="2022-11" db="UniProtKB">
        <authorList>
            <consortium name="WormBaseParasite"/>
        </authorList>
    </citation>
    <scope>IDENTIFICATION</scope>
</reference>
<evidence type="ECO:0000313" key="1">
    <source>
        <dbReference type="Proteomes" id="UP000887540"/>
    </source>
</evidence>
<name>A0A914DUR0_9BILA</name>
<dbReference type="AlphaFoldDB" id="A0A914DUR0"/>
<evidence type="ECO:0000313" key="2">
    <source>
        <dbReference type="WBParaSite" id="ACRNAN_scaffold388.g27821.t1"/>
    </source>
</evidence>
<proteinExistence type="predicted"/>
<accession>A0A914DUR0</accession>
<organism evidence="1 2">
    <name type="scientific">Acrobeloides nanus</name>
    <dbReference type="NCBI Taxonomy" id="290746"/>
    <lineage>
        <taxon>Eukaryota</taxon>
        <taxon>Metazoa</taxon>
        <taxon>Ecdysozoa</taxon>
        <taxon>Nematoda</taxon>
        <taxon>Chromadorea</taxon>
        <taxon>Rhabditida</taxon>
        <taxon>Tylenchina</taxon>
        <taxon>Cephalobomorpha</taxon>
        <taxon>Cephaloboidea</taxon>
        <taxon>Cephalobidae</taxon>
        <taxon>Acrobeloides</taxon>
    </lineage>
</organism>
<dbReference type="Proteomes" id="UP000887540">
    <property type="component" value="Unplaced"/>
</dbReference>
<sequence length="249" mass="29083">MIIALSNRHLNNSSDAEKFLADVQELWNHMKNKKSVVDEFTLHLDANIPVDWLKNIKLIFTKHIFPKTLHLNIGDPSVFKHLIDTRGALDFDPKTKVNIDALMIHDKTWKQPSEKRFVEFLIGKHSAIAFNRERIHVHVLAGNIRTIFLNLGLALLDDNNQPAYFFQEIQFKLQHAESTNPHPLIEEEFLTKSDYLEFVDDEDRTEYDNGPYDSKKGYYETNFNTNADLMLLKLVTQDHTLLTLNMHYH</sequence>